<name>A0A9N8V0E1_FUNMO</name>
<reference evidence="3" key="1">
    <citation type="submission" date="2021-06" db="EMBL/GenBank/DDBJ databases">
        <authorList>
            <person name="Kallberg Y."/>
            <person name="Tangrot J."/>
            <person name="Rosling A."/>
        </authorList>
    </citation>
    <scope>NUCLEOTIDE SEQUENCE</scope>
    <source>
        <strain evidence="3">87-6 pot B 2015</strain>
    </source>
</reference>
<keyword evidence="4" id="KW-1185">Reference proteome</keyword>
<keyword evidence="2" id="KW-0812">Transmembrane</keyword>
<protein>
    <submittedName>
        <fullName evidence="3">9653_t:CDS:1</fullName>
    </submittedName>
</protein>
<evidence type="ECO:0000256" key="2">
    <source>
        <dbReference type="SAM" id="Phobius"/>
    </source>
</evidence>
<feature type="transmembrane region" description="Helical" evidence="2">
    <location>
        <begin position="303"/>
        <end position="323"/>
    </location>
</feature>
<evidence type="ECO:0000313" key="3">
    <source>
        <dbReference type="EMBL" id="CAG8435085.1"/>
    </source>
</evidence>
<keyword evidence="2" id="KW-1133">Transmembrane helix</keyword>
<feature type="transmembrane region" description="Helical" evidence="2">
    <location>
        <begin position="264"/>
        <end position="282"/>
    </location>
</feature>
<feature type="region of interest" description="Disordered" evidence="1">
    <location>
        <begin position="143"/>
        <end position="167"/>
    </location>
</feature>
<evidence type="ECO:0000313" key="4">
    <source>
        <dbReference type="Proteomes" id="UP000789375"/>
    </source>
</evidence>
<keyword evidence="2" id="KW-0472">Membrane</keyword>
<accession>A0A9N8V0E1</accession>
<proteinExistence type="predicted"/>
<dbReference type="Proteomes" id="UP000789375">
    <property type="component" value="Unassembled WGS sequence"/>
</dbReference>
<gene>
    <name evidence="3" type="ORF">FMOSSE_LOCUS199</name>
</gene>
<dbReference type="AlphaFoldDB" id="A0A9N8V0E1"/>
<dbReference type="EMBL" id="CAJVPP010000016">
    <property type="protein sequence ID" value="CAG8435085.1"/>
    <property type="molecule type" value="Genomic_DNA"/>
</dbReference>
<feature type="compositionally biased region" description="Low complexity" evidence="1">
    <location>
        <begin position="217"/>
        <end position="235"/>
    </location>
</feature>
<evidence type="ECO:0000256" key="1">
    <source>
        <dbReference type="SAM" id="MobiDB-lite"/>
    </source>
</evidence>
<feature type="region of interest" description="Disordered" evidence="1">
    <location>
        <begin position="207"/>
        <end position="235"/>
    </location>
</feature>
<comment type="caution">
    <text evidence="3">The sequence shown here is derived from an EMBL/GenBank/DDBJ whole genome shotgun (WGS) entry which is preliminary data.</text>
</comment>
<organism evidence="3 4">
    <name type="scientific">Funneliformis mosseae</name>
    <name type="common">Endomycorrhizal fungus</name>
    <name type="synonym">Glomus mosseae</name>
    <dbReference type="NCBI Taxonomy" id="27381"/>
    <lineage>
        <taxon>Eukaryota</taxon>
        <taxon>Fungi</taxon>
        <taxon>Fungi incertae sedis</taxon>
        <taxon>Mucoromycota</taxon>
        <taxon>Glomeromycotina</taxon>
        <taxon>Glomeromycetes</taxon>
        <taxon>Glomerales</taxon>
        <taxon>Glomeraceae</taxon>
        <taxon>Funneliformis</taxon>
    </lineage>
</organism>
<sequence length="335" mass="38174">MSRNIKKWTGMCYTLNNNDILNFQNASILGRVPLLRIIHPPSATYLPTHYEPGSWQYQVAENLVKSRGNYEFSETGPPILPVLKIEESMQDRSIISLPKVEGSISKTLMTSLDSNDPNSDNMFSDSKEVIIPLSPLKRAITTNTDNGYLPVQDSDSKRISRASSGSDSLPSWAYAYYTLPSDSNRDTLLQDRTDESDIIMSESSAAAGVGTPDYNNKKSNSQKSPSSRSKPSRFSFKLPSTTSFHTLSQRAFHYSREPFNICPFGSVLFTMGFIFPPLWWFGSFYPRHLKSTSDFRWKRYNRLMSIFSFFLIAGILAITIWYLRYYVEPDEFKLV</sequence>